<evidence type="ECO:0000313" key="8">
    <source>
        <dbReference type="EMBL" id="CBX92786.1"/>
    </source>
</evidence>
<dbReference type="VEuPathDB" id="FungiDB:LEMA_P054920.1"/>
<dbReference type="AlphaFoldDB" id="E4ZLV6"/>
<dbReference type="SUPFAM" id="SSF57701">
    <property type="entry name" value="Zn2/Cys6 DNA-binding domain"/>
    <property type="match status" value="1"/>
</dbReference>
<dbReference type="InterPro" id="IPR001138">
    <property type="entry name" value="Zn2Cys6_DnaBD"/>
</dbReference>
<dbReference type="GO" id="GO:0045944">
    <property type="term" value="P:positive regulation of transcription by RNA polymerase II"/>
    <property type="evidence" value="ECO:0007669"/>
    <property type="project" value="TreeGrafter"/>
</dbReference>
<comment type="subcellular location">
    <subcellularLocation>
        <location evidence="1">Nucleus</location>
    </subcellularLocation>
</comment>
<dbReference type="Gene3D" id="4.10.240.10">
    <property type="entry name" value="Zn(2)-C6 fungal-type DNA-binding domain"/>
    <property type="match status" value="1"/>
</dbReference>
<dbReference type="SMART" id="SM00066">
    <property type="entry name" value="GAL4"/>
    <property type="match status" value="1"/>
</dbReference>
<dbReference type="GO" id="GO:0000981">
    <property type="term" value="F:DNA-binding transcription factor activity, RNA polymerase II-specific"/>
    <property type="evidence" value="ECO:0007669"/>
    <property type="project" value="InterPro"/>
</dbReference>
<evidence type="ECO:0000256" key="3">
    <source>
        <dbReference type="ARBA" id="ARBA00023125"/>
    </source>
</evidence>
<evidence type="ECO:0000256" key="4">
    <source>
        <dbReference type="ARBA" id="ARBA00023163"/>
    </source>
</evidence>
<accession>E4ZLV6</accession>
<dbReference type="PROSITE" id="PS50048">
    <property type="entry name" value="ZN2_CY6_FUNGAL_2"/>
    <property type="match status" value="1"/>
</dbReference>
<dbReference type="PRINTS" id="PR00755">
    <property type="entry name" value="AFLATOXINBRP"/>
</dbReference>
<dbReference type="OrthoDB" id="4356994at2759"/>
<keyword evidence="5" id="KW-0539">Nucleus</keyword>
<dbReference type="OMA" id="PKRHAAC"/>
<feature type="domain" description="Zn(2)-C6 fungal-type" evidence="7">
    <location>
        <begin position="10"/>
        <end position="40"/>
    </location>
</feature>
<dbReference type="GeneID" id="13287289"/>
<keyword evidence="9" id="KW-1185">Reference proteome</keyword>
<keyword evidence="4" id="KW-0804">Transcription</keyword>
<dbReference type="CDD" id="cd00067">
    <property type="entry name" value="GAL4"/>
    <property type="match status" value="1"/>
</dbReference>
<protein>
    <recommendedName>
        <fullName evidence="7">Zn(2)-C6 fungal-type domain-containing protein</fullName>
    </recommendedName>
</protein>
<dbReference type="EMBL" id="FP929094">
    <property type="protein sequence ID" value="CBX92786.1"/>
    <property type="molecule type" value="Genomic_DNA"/>
</dbReference>
<dbReference type="InParanoid" id="E4ZLV6"/>
<evidence type="ECO:0000313" key="9">
    <source>
        <dbReference type="Proteomes" id="UP000002668"/>
    </source>
</evidence>
<dbReference type="GO" id="GO:0005634">
    <property type="term" value="C:nucleus"/>
    <property type="evidence" value="ECO:0007669"/>
    <property type="project" value="UniProtKB-SubCell"/>
</dbReference>
<feature type="region of interest" description="Disordered" evidence="6">
    <location>
        <begin position="41"/>
        <end position="81"/>
    </location>
</feature>
<proteinExistence type="predicted"/>
<dbReference type="PANTHER" id="PTHR47540">
    <property type="entry name" value="THIAMINE REPRESSIBLE GENES REGULATORY PROTEIN THI5"/>
    <property type="match status" value="1"/>
</dbReference>
<dbReference type="PANTHER" id="PTHR47540:SF4">
    <property type="entry name" value="TRANSCRIPTION FACTOR RGLT"/>
    <property type="match status" value="1"/>
</dbReference>
<dbReference type="eggNOG" id="ENOG502SE9E">
    <property type="taxonomic scope" value="Eukaryota"/>
</dbReference>
<dbReference type="Proteomes" id="UP000002668">
    <property type="component" value="Genome"/>
</dbReference>
<dbReference type="STRING" id="985895.E4ZLV6"/>
<evidence type="ECO:0000256" key="6">
    <source>
        <dbReference type="SAM" id="MobiDB-lite"/>
    </source>
</evidence>
<evidence type="ECO:0000256" key="5">
    <source>
        <dbReference type="ARBA" id="ARBA00023242"/>
    </source>
</evidence>
<dbReference type="InterPro" id="IPR036864">
    <property type="entry name" value="Zn2-C6_fun-type_DNA-bd_sf"/>
</dbReference>
<reference evidence="9" key="1">
    <citation type="journal article" date="2011" name="Nat. Commun.">
        <title>Effector diversification within compartments of the Leptosphaeria maculans genome affected by Repeat-Induced Point mutations.</title>
        <authorList>
            <person name="Rouxel T."/>
            <person name="Grandaubert J."/>
            <person name="Hane J.K."/>
            <person name="Hoede C."/>
            <person name="van de Wouw A.P."/>
            <person name="Couloux A."/>
            <person name="Dominguez V."/>
            <person name="Anthouard V."/>
            <person name="Bally P."/>
            <person name="Bourras S."/>
            <person name="Cozijnsen A.J."/>
            <person name="Ciuffetti L.M."/>
            <person name="Degrave A."/>
            <person name="Dilmaghani A."/>
            <person name="Duret L."/>
            <person name="Fudal I."/>
            <person name="Goodwin S.B."/>
            <person name="Gout L."/>
            <person name="Glaser N."/>
            <person name="Linglin J."/>
            <person name="Kema G.H.J."/>
            <person name="Lapalu N."/>
            <person name="Lawrence C.B."/>
            <person name="May K."/>
            <person name="Meyer M."/>
            <person name="Ollivier B."/>
            <person name="Poulain J."/>
            <person name="Schoch C.L."/>
            <person name="Simon A."/>
            <person name="Spatafora J.W."/>
            <person name="Stachowiak A."/>
            <person name="Turgeon B.G."/>
            <person name="Tyler B.M."/>
            <person name="Vincent D."/>
            <person name="Weissenbach J."/>
            <person name="Amselem J."/>
            <person name="Quesneville H."/>
            <person name="Oliver R.P."/>
            <person name="Wincker P."/>
            <person name="Balesdent M.-H."/>
            <person name="Howlett B.J."/>
        </authorList>
    </citation>
    <scope>NUCLEOTIDE SEQUENCE [LARGE SCALE GENOMIC DNA]</scope>
    <source>
        <strain evidence="9">JN3 / isolate v23.1.3 / race Av1-4-5-6-7-8</strain>
    </source>
</reference>
<keyword evidence="3" id="KW-0238">DNA-binding</keyword>
<dbReference type="InterPro" id="IPR051711">
    <property type="entry name" value="Stress_Response_Reg"/>
</dbReference>
<dbReference type="GO" id="GO:0008270">
    <property type="term" value="F:zinc ion binding"/>
    <property type="evidence" value="ECO:0007669"/>
    <property type="project" value="InterPro"/>
</dbReference>
<sequence>MSAAEKLHSACDECRSRKLKCSGDTPVCVRCKKEGIGCVYSPQKQMGRPKKRRRDGEADGPAQHPGKNDAGPNGSLSGLLVDHPQLDYGLTALHEQPQSNGSSHTTDSGIAVSMHDSRNITPNFDDTPTNDFGFNLDFTIDPSLWNLPPPTPQPPENNPCTCLSTTYLTLSTLQTLPTFSFPQVIPPLRTAMSALATLIHCPTCPLDAFTATQNVQSITSLFKALTARYAKALLDINAEATRLALTNTKKRFRVGDTNPALAHLHTGTADCPLGFNIDLEAREWKKIAKTALKMEVWGGGSGAVCLVGLLEECEERQRVWHGDKATWGEEMRHLRRGGECGEGKACEALGAEHIRRGIEGMDWE</sequence>
<dbReference type="GO" id="GO:0043565">
    <property type="term" value="F:sequence-specific DNA binding"/>
    <property type="evidence" value="ECO:0007669"/>
    <property type="project" value="TreeGrafter"/>
</dbReference>
<dbReference type="Pfam" id="PF00172">
    <property type="entry name" value="Zn_clus"/>
    <property type="match status" value="1"/>
</dbReference>
<evidence type="ECO:0000259" key="7">
    <source>
        <dbReference type="PROSITE" id="PS50048"/>
    </source>
</evidence>
<gene>
    <name evidence="8" type="ORF">LEMA_P054920.1</name>
</gene>
<evidence type="ECO:0000256" key="2">
    <source>
        <dbReference type="ARBA" id="ARBA00023015"/>
    </source>
</evidence>
<keyword evidence="2" id="KW-0805">Transcription regulation</keyword>
<evidence type="ECO:0000256" key="1">
    <source>
        <dbReference type="ARBA" id="ARBA00004123"/>
    </source>
</evidence>
<dbReference type="HOGENOM" id="CLU_026660_0_0_1"/>
<name>E4ZLV6_LEPMJ</name>
<dbReference type="PROSITE" id="PS00463">
    <property type="entry name" value="ZN2_CY6_FUNGAL_1"/>
    <property type="match status" value="1"/>
</dbReference>
<organism evidence="9">
    <name type="scientific">Leptosphaeria maculans (strain JN3 / isolate v23.1.3 / race Av1-4-5-6-7-8)</name>
    <name type="common">Blackleg fungus</name>
    <name type="synonym">Phoma lingam</name>
    <dbReference type="NCBI Taxonomy" id="985895"/>
    <lineage>
        <taxon>Eukaryota</taxon>
        <taxon>Fungi</taxon>
        <taxon>Dikarya</taxon>
        <taxon>Ascomycota</taxon>
        <taxon>Pezizomycotina</taxon>
        <taxon>Dothideomycetes</taxon>
        <taxon>Pleosporomycetidae</taxon>
        <taxon>Pleosporales</taxon>
        <taxon>Pleosporineae</taxon>
        <taxon>Leptosphaeriaceae</taxon>
        <taxon>Plenodomus</taxon>
        <taxon>Plenodomus lingam/Leptosphaeria maculans species complex</taxon>
    </lineage>
</organism>